<keyword evidence="2" id="KW-1185">Reference proteome</keyword>
<name>A0A394DBA5_LUPAN</name>
<dbReference type="AlphaFoldDB" id="A0A394DBA5"/>
<evidence type="ECO:0000313" key="1">
    <source>
        <dbReference type="EMBL" id="OIW20630.1"/>
    </source>
</evidence>
<organism evidence="1 2">
    <name type="scientific">Lupinus angustifolius</name>
    <name type="common">Narrow-leaved blue lupine</name>
    <dbReference type="NCBI Taxonomy" id="3871"/>
    <lineage>
        <taxon>Eukaryota</taxon>
        <taxon>Viridiplantae</taxon>
        <taxon>Streptophyta</taxon>
        <taxon>Embryophyta</taxon>
        <taxon>Tracheophyta</taxon>
        <taxon>Spermatophyta</taxon>
        <taxon>Magnoliopsida</taxon>
        <taxon>eudicotyledons</taxon>
        <taxon>Gunneridae</taxon>
        <taxon>Pentapetalae</taxon>
        <taxon>rosids</taxon>
        <taxon>fabids</taxon>
        <taxon>Fabales</taxon>
        <taxon>Fabaceae</taxon>
        <taxon>Papilionoideae</taxon>
        <taxon>50 kb inversion clade</taxon>
        <taxon>genistoids sensu lato</taxon>
        <taxon>core genistoids</taxon>
        <taxon>Genisteae</taxon>
        <taxon>Lupinus</taxon>
    </lineage>
</organism>
<accession>A0A394DBA5</accession>
<protein>
    <submittedName>
        <fullName evidence="1">Uncharacterized protein</fullName>
    </submittedName>
</protein>
<dbReference type="EMBL" id="MLAU01011966">
    <property type="protein sequence ID" value="OIW20630.1"/>
    <property type="molecule type" value="Genomic_DNA"/>
</dbReference>
<gene>
    <name evidence="1" type="ORF">TanjilG_18568</name>
</gene>
<comment type="caution">
    <text evidence="1">The sequence shown here is derived from an EMBL/GenBank/DDBJ whole genome shotgun (WGS) entry which is preliminary data.</text>
</comment>
<reference evidence="1 2" key="1">
    <citation type="journal article" date="2017" name="Plant Biotechnol. J.">
        <title>A comprehensive draft genome sequence for lupin (Lupinus angustifolius), an emerging health food: insights into plant-microbe interactions and legume evolution.</title>
        <authorList>
            <person name="Hane J.K."/>
            <person name="Ming Y."/>
            <person name="Kamphuis L.G."/>
            <person name="Nelson M.N."/>
            <person name="Garg G."/>
            <person name="Atkins C.A."/>
            <person name="Bayer P.E."/>
            <person name="Bravo A."/>
            <person name="Bringans S."/>
            <person name="Cannon S."/>
            <person name="Edwards D."/>
            <person name="Foley R."/>
            <person name="Gao L.L."/>
            <person name="Harrison M.J."/>
            <person name="Huang W."/>
            <person name="Hurgobin B."/>
            <person name="Li S."/>
            <person name="Liu C.W."/>
            <person name="McGrath A."/>
            <person name="Morahan G."/>
            <person name="Murray J."/>
            <person name="Weller J."/>
            <person name="Jian J."/>
            <person name="Singh K.B."/>
        </authorList>
    </citation>
    <scope>NUCLEOTIDE SEQUENCE [LARGE SCALE GENOMIC DNA]</scope>
    <source>
        <strain evidence="2">cv. Tanjil</strain>
        <tissue evidence="1">Whole plant</tissue>
    </source>
</reference>
<dbReference type="Gramene" id="OIW20630">
    <property type="protein sequence ID" value="OIW20630"/>
    <property type="gene ID" value="TanjilG_18568"/>
</dbReference>
<dbReference type="Proteomes" id="UP000188354">
    <property type="component" value="Unassembled WGS sequence"/>
</dbReference>
<evidence type="ECO:0000313" key="2">
    <source>
        <dbReference type="Proteomes" id="UP000188354"/>
    </source>
</evidence>
<sequence>MVESDDNLDLFDLMKNKFLSFKKHKYIKELEHFQALAETHSNCSYSCSG</sequence>
<proteinExistence type="predicted"/>